<feature type="DNA-binding region" description="H-T-H motif" evidence="4">
    <location>
        <begin position="21"/>
        <end position="40"/>
    </location>
</feature>
<dbReference type="Pfam" id="PF00440">
    <property type="entry name" value="TetR_N"/>
    <property type="match status" value="1"/>
</dbReference>
<evidence type="ECO:0000256" key="4">
    <source>
        <dbReference type="PROSITE-ProRule" id="PRU00335"/>
    </source>
</evidence>
<dbReference type="PANTHER" id="PTHR47506:SF3">
    <property type="entry name" value="HTH-TYPE TRANSCRIPTIONAL REGULATOR LMRA"/>
    <property type="match status" value="1"/>
</dbReference>
<comment type="caution">
    <text evidence="6">The sequence shown here is derived from an EMBL/GenBank/DDBJ whole genome shotgun (WGS) entry which is preliminary data.</text>
</comment>
<dbReference type="Gene3D" id="1.10.357.10">
    <property type="entry name" value="Tetracycline Repressor, domain 2"/>
    <property type="match status" value="1"/>
</dbReference>
<dbReference type="InterPro" id="IPR041669">
    <property type="entry name" value="TetR_C_15"/>
</dbReference>
<dbReference type="SUPFAM" id="SSF46689">
    <property type="entry name" value="Homeodomain-like"/>
    <property type="match status" value="1"/>
</dbReference>
<dbReference type="Pfam" id="PF17918">
    <property type="entry name" value="TetR_C_15"/>
    <property type="match status" value="1"/>
</dbReference>
<evidence type="ECO:0000256" key="2">
    <source>
        <dbReference type="ARBA" id="ARBA00023125"/>
    </source>
</evidence>
<evidence type="ECO:0000259" key="5">
    <source>
        <dbReference type="PROSITE" id="PS50977"/>
    </source>
</evidence>
<evidence type="ECO:0000313" key="7">
    <source>
        <dbReference type="Proteomes" id="UP000759443"/>
    </source>
</evidence>
<dbReference type="InterPro" id="IPR001647">
    <property type="entry name" value="HTH_TetR"/>
</dbReference>
<evidence type="ECO:0000256" key="1">
    <source>
        <dbReference type="ARBA" id="ARBA00023015"/>
    </source>
</evidence>
<reference evidence="6 7" key="1">
    <citation type="submission" date="2021-03" db="EMBL/GenBank/DDBJ databases">
        <title>Genomic Encyclopedia of Type Strains, Phase IV (KMG-IV): sequencing the most valuable type-strain genomes for metagenomic binning, comparative biology and taxonomic classification.</title>
        <authorList>
            <person name="Goeker M."/>
        </authorList>
    </citation>
    <scope>NUCLEOTIDE SEQUENCE [LARGE SCALE GENOMIC DNA]</scope>
    <source>
        <strain evidence="6 7">DSM 21600</strain>
    </source>
</reference>
<dbReference type="Proteomes" id="UP000759443">
    <property type="component" value="Unassembled WGS sequence"/>
</dbReference>
<keyword evidence="7" id="KW-1185">Reference proteome</keyword>
<name>A0ABS4DYQ8_9HYPH</name>
<dbReference type="PRINTS" id="PR00455">
    <property type="entry name" value="HTHTETR"/>
</dbReference>
<keyword evidence="2 4" id="KW-0238">DNA-binding</keyword>
<organism evidence="6 7">
    <name type="scientific">Rhizobium halophytocola</name>
    <dbReference type="NCBI Taxonomy" id="735519"/>
    <lineage>
        <taxon>Bacteria</taxon>
        <taxon>Pseudomonadati</taxon>
        <taxon>Pseudomonadota</taxon>
        <taxon>Alphaproteobacteria</taxon>
        <taxon>Hyphomicrobiales</taxon>
        <taxon>Rhizobiaceae</taxon>
        <taxon>Rhizobium/Agrobacterium group</taxon>
        <taxon>Rhizobium</taxon>
    </lineage>
</organism>
<feature type="domain" description="HTH tetR-type" evidence="5">
    <location>
        <begin position="1"/>
        <end position="58"/>
    </location>
</feature>
<dbReference type="RefSeq" id="WP_209944931.1">
    <property type="nucleotide sequence ID" value="NZ_JAGGJU010000005.1"/>
</dbReference>
<sequence>MAQLLDGATAVFRERGYGAATMTEIAARAGAPIGSLYQFFPSKQSLVDALVERYGEHVVEALDAVEARAASLSAAQLARAFIGIFVDLRQERLLVVGLLDASWQEPSVRPARLRHLLRARIGAILRLWRPGVATDAAQVHAIVVLQMMKSHMQMLVEEDQPDIPRAAEHWIAMLADYIGRMDPGACASGAGAR</sequence>
<protein>
    <submittedName>
        <fullName evidence="6">AcrR family transcriptional regulator</fullName>
    </submittedName>
</protein>
<proteinExistence type="predicted"/>
<keyword evidence="3" id="KW-0804">Transcription</keyword>
<gene>
    <name evidence="6" type="ORF">J2Z17_002265</name>
</gene>
<evidence type="ECO:0000313" key="6">
    <source>
        <dbReference type="EMBL" id="MBP1850828.1"/>
    </source>
</evidence>
<dbReference type="PANTHER" id="PTHR47506">
    <property type="entry name" value="TRANSCRIPTIONAL REGULATORY PROTEIN"/>
    <property type="match status" value="1"/>
</dbReference>
<dbReference type="InterPro" id="IPR009057">
    <property type="entry name" value="Homeodomain-like_sf"/>
</dbReference>
<dbReference type="PROSITE" id="PS50977">
    <property type="entry name" value="HTH_TETR_2"/>
    <property type="match status" value="1"/>
</dbReference>
<accession>A0ABS4DYQ8</accession>
<dbReference type="EMBL" id="JAGGJU010000005">
    <property type="protein sequence ID" value="MBP1850828.1"/>
    <property type="molecule type" value="Genomic_DNA"/>
</dbReference>
<evidence type="ECO:0000256" key="3">
    <source>
        <dbReference type="ARBA" id="ARBA00023163"/>
    </source>
</evidence>
<keyword evidence="1" id="KW-0805">Transcription regulation</keyword>